<name>G2I4N6_KOMMN</name>
<dbReference type="InterPro" id="IPR052714">
    <property type="entry name" value="MFS_Exporter"/>
</dbReference>
<dbReference type="InterPro" id="IPR011701">
    <property type="entry name" value="MFS"/>
</dbReference>
<feature type="transmembrane region" description="Helical" evidence="4">
    <location>
        <begin position="150"/>
        <end position="166"/>
    </location>
</feature>
<keyword evidence="3 4" id="KW-0472">Membrane</keyword>
<dbReference type="Proteomes" id="UP000009044">
    <property type="component" value="Chromosome"/>
</dbReference>
<feature type="transmembrane region" description="Helical" evidence="4">
    <location>
        <begin position="307"/>
        <end position="326"/>
    </location>
</feature>
<feature type="transmembrane region" description="Helical" evidence="4">
    <location>
        <begin position="40"/>
        <end position="61"/>
    </location>
</feature>
<dbReference type="HOGENOM" id="CLU_001265_10_3_5"/>
<dbReference type="GO" id="GO:0022857">
    <property type="term" value="F:transmembrane transporter activity"/>
    <property type="evidence" value="ECO:0007669"/>
    <property type="project" value="InterPro"/>
</dbReference>
<sequence>MSHDGLRAGMCSGLPRSLFSVWKMHYVPVMSVHVMARGSLVPIMLAIASGMLAMGLALPALPLELQARFGCGTTMIGLIMGLQSGATLLSRPWAGRMADRRSGRDTLLAGLGWTACSGLAYMLALLPVLAPAMQQAMIVLGRMSMGLGEGLIVTGGGIWAVTLAAGSGRTGSAMSWVGLAIFAGLGVGTAIGGMIQAQAGFFYLCLVAVALPASGMVLTLCLPPVRLHDGSHAGVQWKDLIGHTWTWGMTLGLSAVGFAAISSFLVIFYAARGWQGGGWALAMFGVGHVSARLAGNHLVDRPDVRPMVATIMLTEAAGLALIWLAPGPAWGIAGSFLTGLGFSLTYPLLALPVLRQVPPAAAGSAIGLFDVFFDIASGAGSVLSGLLAGVAGPGSPFAMAMLAALTGSMMMLVLYNRQAVGAKTPAP</sequence>
<dbReference type="SUPFAM" id="SSF103473">
    <property type="entry name" value="MFS general substrate transporter"/>
    <property type="match status" value="1"/>
</dbReference>
<evidence type="ECO:0000313" key="6">
    <source>
        <dbReference type="EMBL" id="BAK83083.1"/>
    </source>
</evidence>
<evidence type="ECO:0000313" key="7">
    <source>
        <dbReference type="Proteomes" id="UP000009044"/>
    </source>
</evidence>
<gene>
    <name evidence="6" type="ordered locus">GLX_06710</name>
</gene>
<feature type="transmembrane region" description="Helical" evidence="4">
    <location>
        <begin position="110"/>
        <end position="130"/>
    </location>
</feature>
<feature type="transmembrane region" description="Helical" evidence="4">
    <location>
        <begin position="173"/>
        <end position="195"/>
    </location>
</feature>
<keyword evidence="2 4" id="KW-1133">Transmembrane helix</keyword>
<proteinExistence type="predicted"/>
<dbReference type="KEGG" id="gxy:GLX_06710"/>
<evidence type="ECO:0000259" key="5">
    <source>
        <dbReference type="PROSITE" id="PS50850"/>
    </source>
</evidence>
<feature type="transmembrane region" description="Helical" evidence="4">
    <location>
        <begin position="366"/>
        <end position="391"/>
    </location>
</feature>
<dbReference type="AlphaFoldDB" id="G2I4N6"/>
<feature type="transmembrane region" description="Helical" evidence="4">
    <location>
        <begin position="332"/>
        <end position="354"/>
    </location>
</feature>
<dbReference type="EMBL" id="AP012159">
    <property type="protein sequence ID" value="BAK83083.1"/>
    <property type="molecule type" value="Genomic_DNA"/>
</dbReference>
<feature type="transmembrane region" description="Helical" evidence="4">
    <location>
        <begin position="245"/>
        <end position="271"/>
    </location>
</feature>
<dbReference type="PATRIC" id="fig|634177.7.peg.785"/>
<evidence type="ECO:0000256" key="3">
    <source>
        <dbReference type="ARBA" id="ARBA00023136"/>
    </source>
</evidence>
<organism evidence="6 7">
    <name type="scientific">Komagataeibacter medellinensis (strain NBRC 3288 / BCRC 11682 / LMG 1693 / Kondo 51)</name>
    <name type="common">Gluconacetobacter medellinensis</name>
    <dbReference type="NCBI Taxonomy" id="634177"/>
    <lineage>
        <taxon>Bacteria</taxon>
        <taxon>Pseudomonadati</taxon>
        <taxon>Pseudomonadota</taxon>
        <taxon>Alphaproteobacteria</taxon>
        <taxon>Acetobacterales</taxon>
        <taxon>Acetobacteraceae</taxon>
        <taxon>Komagataeibacter</taxon>
    </lineage>
</organism>
<evidence type="ECO:0000256" key="1">
    <source>
        <dbReference type="ARBA" id="ARBA00022692"/>
    </source>
</evidence>
<dbReference type="PANTHER" id="PTHR23531">
    <property type="entry name" value="QUINOLENE RESISTANCE PROTEIN NORA"/>
    <property type="match status" value="1"/>
</dbReference>
<dbReference type="InterPro" id="IPR036259">
    <property type="entry name" value="MFS_trans_sf"/>
</dbReference>
<accession>G2I4N6</accession>
<dbReference type="eggNOG" id="COG2814">
    <property type="taxonomic scope" value="Bacteria"/>
</dbReference>
<dbReference type="Gene3D" id="1.20.1250.20">
    <property type="entry name" value="MFS general substrate transporter like domains"/>
    <property type="match status" value="1"/>
</dbReference>
<protein>
    <submittedName>
        <fullName evidence="6">Major facilitator superfamily transporter</fullName>
    </submittedName>
</protein>
<reference evidence="7" key="1">
    <citation type="journal article" date="2011" name="J. Bacteriol.">
        <title>Complete genome sequence of NBRC 3288, a unique cellulose-nonproducing strain of Gluconacetobacter xylinus isolated from vinegar.</title>
        <authorList>
            <person name="Ogino H."/>
            <person name="Azuma Y."/>
            <person name="Hosoyama A."/>
            <person name="Nakazawa H."/>
            <person name="Matsutani M."/>
            <person name="Hasegawa A."/>
            <person name="Otsuyama K."/>
            <person name="Matsushita K."/>
            <person name="Fujita N."/>
            <person name="Shirai M."/>
        </authorList>
    </citation>
    <scope>NUCLEOTIDE SEQUENCE [LARGE SCALE GENOMIC DNA]</scope>
    <source>
        <strain evidence="7">NBRC 3288 / BCRC 11682 / LMG 1693</strain>
    </source>
</reference>
<evidence type="ECO:0000256" key="4">
    <source>
        <dbReference type="SAM" id="Phobius"/>
    </source>
</evidence>
<feature type="transmembrane region" description="Helical" evidence="4">
    <location>
        <begin position="201"/>
        <end position="225"/>
    </location>
</feature>
<dbReference type="PANTHER" id="PTHR23531:SF1">
    <property type="entry name" value="QUINOLENE RESISTANCE PROTEIN NORA"/>
    <property type="match status" value="1"/>
</dbReference>
<dbReference type="InterPro" id="IPR020846">
    <property type="entry name" value="MFS_dom"/>
</dbReference>
<evidence type="ECO:0000256" key="2">
    <source>
        <dbReference type="ARBA" id="ARBA00022989"/>
    </source>
</evidence>
<keyword evidence="1 4" id="KW-0812">Transmembrane</keyword>
<feature type="transmembrane region" description="Helical" evidence="4">
    <location>
        <begin position="67"/>
        <end position="89"/>
    </location>
</feature>
<feature type="transmembrane region" description="Helical" evidence="4">
    <location>
        <begin position="277"/>
        <end position="295"/>
    </location>
</feature>
<feature type="transmembrane region" description="Helical" evidence="4">
    <location>
        <begin position="397"/>
        <end position="415"/>
    </location>
</feature>
<dbReference type="Pfam" id="PF07690">
    <property type="entry name" value="MFS_1"/>
    <property type="match status" value="1"/>
</dbReference>
<dbReference type="PROSITE" id="PS50850">
    <property type="entry name" value="MFS"/>
    <property type="match status" value="1"/>
</dbReference>
<feature type="domain" description="Major facilitator superfamily (MFS) profile" evidence="5">
    <location>
        <begin position="34"/>
        <end position="419"/>
    </location>
</feature>
<dbReference type="STRING" id="634177.GLX_06710"/>